<evidence type="ECO:0000313" key="1">
    <source>
        <dbReference type="EMBL" id="KAK4500263.1"/>
    </source>
</evidence>
<reference evidence="1 2" key="1">
    <citation type="journal article" date="2023" name="G3 (Bethesda)">
        <title>A chromosome-level genome assembly of Zasmidium syzygii isolated from banana leaves.</title>
        <authorList>
            <person name="van Westerhoven A.C."/>
            <person name="Mehrabi R."/>
            <person name="Talebi R."/>
            <person name="Steentjes M.B.F."/>
            <person name="Corcolon B."/>
            <person name="Chong P.A."/>
            <person name="Kema G.H.J."/>
            <person name="Seidl M.F."/>
        </authorList>
    </citation>
    <scope>NUCLEOTIDE SEQUENCE [LARGE SCALE GENOMIC DNA]</scope>
    <source>
        <strain evidence="1 2">P124</strain>
    </source>
</reference>
<dbReference type="PANTHER" id="PTHR38111">
    <property type="entry name" value="ZN(2)-C6 FUNGAL-TYPE DOMAIN-CONTAINING PROTEIN-RELATED"/>
    <property type="match status" value="1"/>
</dbReference>
<dbReference type="InterPro" id="IPR053178">
    <property type="entry name" value="Osmoadaptation_assoc"/>
</dbReference>
<proteinExistence type="predicted"/>
<accession>A0ABR0EGM0</accession>
<comment type="caution">
    <text evidence="1">The sequence shown here is derived from an EMBL/GenBank/DDBJ whole genome shotgun (WGS) entry which is preliminary data.</text>
</comment>
<sequence length="351" mass="40101">MLAKDPGSHLLNDALLASGLIIVGRSTEDLSMVQAAIELENRVISSLRARLNNASQEIYPQEQHRLTTVVFTIAIAELLAKKSWRAFSLHLKGVGALIEACGPGSLDSQFAIEQFYAYRAVLVPFCFLDRRPSFVCRREWISFPLRNEFEIKYPALEKLVEIILEIPVLIQRFDEQVASEDPRKAVLQLLERARVVCQDMDSWETDSQLQFPWTKPGRRTLFPLRELQVSGRMQLSDTLTANLASFYLGAKVAIHDLCLAAPVLRPQRQKWRQPEQRSIIPGCGRPEPFGVSTAFENLSHALLENWFAFSRWTWLGLRTITSGEVTTLSARRRSEDVKNWPWNLRRLDSQL</sequence>
<dbReference type="Proteomes" id="UP001305779">
    <property type="component" value="Unassembled WGS sequence"/>
</dbReference>
<dbReference type="EMBL" id="JAXOVC010000006">
    <property type="protein sequence ID" value="KAK4500263.1"/>
    <property type="molecule type" value="Genomic_DNA"/>
</dbReference>
<organism evidence="1 2">
    <name type="scientific">Zasmidium cellare</name>
    <name type="common">Wine cellar mold</name>
    <name type="synonym">Racodium cellare</name>
    <dbReference type="NCBI Taxonomy" id="395010"/>
    <lineage>
        <taxon>Eukaryota</taxon>
        <taxon>Fungi</taxon>
        <taxon>Dikarya</taxon>
        <taxon>Ascomycota</taxon>
        <taxon>Pezizomycotina</taxon>
        <taxon>Dothideomycetes</taxon>
        <taxon>Dothideomycetidae</taxon>
        <taxon>Mycosphaerellales</taxon>
        <taxon>Mycosphaerellaceae</taxon>
        <taxon>Zasmidium</taxon>
    </lineage>
</organism>
<dbReference type="PANTHER" id="PTHR38111:SF2">
    <property type="entry name" value="FINGER DOMAIN PROTEIN, PUTATIVE (AFU_ORTHOLOGUE AFUA_1G01560)-RELATED"/>
    <property type="match status" value="1"/>
</dbReference>
<protein>
    <submittedName>
        <fullName evidence="1">Uncharacterized protein</fullName>
    </submittedName>
</protein>
<keyword evidence="2" id="KW-1185">Reference proteome</keyword>
<gene>
    <name evidence="1" type="ORF">PRZ48_008452</name>
</gene>
<evidence type="ECO:0000313" key="2">
    <source>
        <dbReference type="Proteomes" id="UP001305779"/>
    </source>
</evidence>
<name>A0ABR0EGM0_ZASCE</name>